<evidence type="ECO:0008006" key="5">
    <source>
        <dbReference type="Google" id="ProtNLM"/>
    </source>
</evidence>
<feature type="region of interest" description="Disordered" evidence="1">
    <location>
        <begin position="92"/>
        <end position="117"/>
    </location>
</feature>
<proteinExistence type="predicted"/>
<dbReference type="AlphaFoldDB" id="A0A7G8BC38"/>
<evidence type="ECO:0000313" key="4">
    <source>
        <dbReference type="Proteomes" id="UP000515312"/>
    </source>
</evidence>
<name>A0A7G8BC38_9BACT</name>
<dbReference type="Gene3D" id="2.60.40.10">
    <property type="entry name" value="Immunoglobulins"/>
    <property type="match status" value="2"/>
</dbReference>
<dbReference type="EMBL" id="CP060394">
    <property type="protein sequence ID" value="QNI30108.1"/>
    <property type="molecule type" value="Genomic_DNA"/>
</dbReference>
<dbReference type="RefSeq" id="WP_186739728.1">
    <property type="nucleotide sequence ID" value="NZ_CP060394.1"/>
</dbReference>
<gene>
    <name evidence="3" type="ORF">H7849_12950</name>
</gene>
<dbReference type="InterPro" id="IPR013783">
    <property type="entry name" value="Ig-like_fold"/>
</dbReference>
<keyword evidence="4" id="KW-1185">Reference proteome</keyword>
<keyword evidence="2" id="KW-0732">Signal</keyword>
<feature type="signal peptide" evidence="2">
    <location>
        <begin position="1"/>
        <end position="21"/>
    </location>
</feature>
<dbReference type="InterPro" id="IPR036116">
    <property type="entry name" value="FN3_sf"/>
</dbReference>
<dbReference type="KEGG" id="adin:H7849_12950"/>
<accession>A0A7G8BC38</accession>
<evidence type="ECO:0000256" key="1">
    <source>
        <dbReference type="SAM" id="MobiDB-lite"/>
    </source>
</evidence>
<evidence type="ECO:0000313" key="3">
    <source>
        <dbReference type="EMBL" id="QNI30108.1"/>
    </source>
</evidence>
<dbReference type="SUPFAM" id="SSF49265">
    <property type="entry name" value="Fibronectin type III"/>
    <property type="match status" value="1"/>
</dbReference>
<organism evidence="3 4">
    <name type="scientific">Alloacidobacterium dinghuense</name>
    <dbReference type="NCBI Taxonomy" id="2763107"/>
    <lineage>
        <taxon>Bacteria</taxon>
        <taxon>Pseudomonadati</taxon>
        <taxon>Acidobacteriota</taxon>
        <taxon>Terriglobia</taxon>
        <taxon>Terriglobales</taxon>
        <taxon>Acidobacteriaceae</taxon>
        <taxon>Alloacidobacterium</taxon>
    </lineage>
</organism>
<reference evidence="3 4" key="1">
    <citation type="submission" date="2020-08" db="EMBL/GenBank/DDBJ databases">
        <title>Edaphobacter telluris sp. nov. and Acidobacterium dinghuensis sp. nov., two acidobacteria isolated from forest soil.</title>
        <authorList>
            <person name="Fu J."/>
            <person name="Qiu L."/>
        </authorList>
    </citation>
    <scope>NUCLEOTIDE SEQUENCE [LARGE SCALE GENOMIC DNA]</scope>
    <source>
        <strain evidence="3">4Y35</strain>
    </source>
</reference>
<dbReference type="Proteomes" id="UP000515312">
    <property type="component" value="Chromosome"/>
</dbReference>
<evidence type="ECO:0000256" key="2">
    <source>
        <dbReference type="SAM" id="SignalP"/>
    </source>
</evidence>
<protein>
    <recommendedName>
        <fullName evidence="5">Fibronectin type-III domain-containing protein</fullName>
    </recommendedName>
</protein>
<sequence length="223" mass="23603">MKTAISAILTAFLSVLFGAPAQSHSVTLNWNPQSGDVGFKAYRATETCPNYISATDPKFSLLALLTSPTYVDTKVDASATYCYFVTATAPNEPDSPPSGAITVQIPDNSGNQTPPPSPPILKVVMASSAGHIVALAWVPNPDGSDTGTYGIYFSRTTCALTKSWIMATKEQVQLFYTFDNVIDGNRCYRVTAVAHGKESAPSNAVDAIIGSTMPGVVVWTGAR</sequence>
<feature type="chain" id="PRO_5028846221" description="Fibronectin type-III domain-containing protein" evidence="2">
    <location>
        <begin position="22"/>
        <end position="223"/>
    </location>
</feature>